<protein>
    <submittedName>
        <fullName evidence="4">Type II secretion system protein</fullName>
    </submittedName>
</protein>
<evidence type="ECO:0000256" key="1">
    <source>
        <dbReference type="ARBA" id="ARBA00004442"/>
    </source>
</evidence>
<dbReference type="InterPro" id="IPR012902">
    <property type="entry name" value="N_methyl_site"/>
</dbReference>
<comment type="subcellular location">
    <subcellularLocation>
        <location evidence="1">Cell outer membrane</location>
    </subcellularLocation>
</comment>
<dbReference type="NCBIfam" id="TIGR02532">
    <property type="entry name" value="IV_pilin_GFxxxE"/>
    <property type="match status" value="1"/>
</dbReference>
<comment type="caution">
    <text evidence="4">The sequence shown here is derived from an EMBL/GenBank/DDBJ whole genome shotgun (WGS) entry which is preliminary data.</text>
</comment>
<keyword evidence="3" id="KW-1133">Transmembrane helix</keyword>
<keyword evidence="2" id="KW-0998">Cell outer membrane</keyword>
<dbReference type="AlphaFoldDB" id="A0A4Y9FGR8"/>
<evidence type="ECO:0000313" key="4">
    <source>
        <dbReference type="EMBL" id="TFU27760.1"/>
    </source>
</evidence>
<dbReference type="EMBL" id="SJZF01000001">
    <property type="protein sequence ID" value="TFU27760.1"/>
    <property type="molecule type" value="Genomic_DNA"/>
</dbReference>
<reference evidence="4 5" key="1">
    <citation type="submission" date="2019-03" db="EMBL/GenBank/DDBJ databases">
        <title>Thermus tengchongensis species for the arsenic transformation mechanism.</title>
        <authorList>
            <person name="Yuan G.C."/>
        </authorList>
    </citation>
    <scope>NUCLEOTIDE SEQUENCE [LARGE SCALE GENOMIC DNA]</scope>
    <source>
        <strain evidence="4 5">15W</strain>
    </source>
</reference>
<evidence type="ECO:0000256" key="2">
    <source>
        <dbReference type="ARBA" id="ARBA00023237"/>
    </source>
</evidence>
<keyword evidence="3" id="KW-0812">Transmembrane</keyword>
<accession>A0A4Y9FGR8</accession>
<keyword evidence="3" id="KW-0472">Membrane</keyword>
<proteinExistence type="predicted"/>
<organism evidence="4 5">
    <name type="scientific">Thermus tengchongensis</name>
    <dbReference type="NCBI Taxonomy" id="1214928"/>
    <lineage>
        <taxon>Bacteria</taxon>
        <taxon>Thermotogati</taxon>
        <taxon>Deinococcota</taxon>
        <taxon>Deinococci</taxon>
        <taxon>Thermales</taxon>
        <taxon>Thermaceae</taxon>
        <taxon>Thermus</taxon>
    </lineage>
</organism>
<evidence type="ECO:0000313" key="5">
    <source>
        <dbReference type="Proteomes" id="UP000297668"/>
    </source>
</evidence>
<sequence length="123" mass="13417">MRRGLTLVEVLVALAILALIGPILAGFLGYLRVNTRTELRSQAVTLAQERLEALRLVDVTSLPTSGCQEGTQVRGGRSYKVKTCYCFQAALCGSGARHLRVEVYLVGEATPLYAVETVYTKLE</sequence>
<dbReference type="RefSeq" id="WP_135259329.1">
    <property type="nucleotide sequence ID" value="NZ_SJZF01000001.1"/>
</dbReference>
<gene>
    <name evidence="4" type="ORF">E0687_00830</name>
</gene>
<evidence type="ECO:0000256" key="3">
    <source>
        <dbReference type="SAM" id="Phobius"/>
    </source>
</evidence>
<feature type="transmembrane region" description="Helical" evidence="3">
    <location>
        <begin position="6"/>
        <end position="31"/>
    </location>
</feature>
<dbReference type="Proteomes" id="UP000297668">
    <property type="component" value="Unassembled WGS sequence"/>
</dbReference>
<name>A0A4Y9FGR8_9DEIN</name>
<dbReference type="GO" id="GO:0009279">
    <property type="term" value="C:cell outer membrane"/>
    <property type="evidence" value="ECO:0007669"/>
    <property type="project" value="UniProtKB-SubCell"/>
</dbReference>
<dbReference type="Pfam" id="PF07963">
    <property type="entry name" value="N_methyl"/>
    <property type="match status" value="1"/>
</dbReference>